<accession>A0A6C1E5U3</accession>
<protein>
    <submittedName>
        <fullName evidence="1">Cold tolerance protein 1</fullName>
    </submittedName>
</protein>
<dbReference type="InterPro" id="IPR050849">
    <property type="entry name" value="HAD-like_hydrolase_phosphatase"/>
</dbReference>
<proteinExistence type="predicted"/>
<dbReference type="OrthoDB" id="10255128at2759"/>
<keyword evidence="2" id="KW-1185">Reference proteome</keyword>
<sequence>MPVRNQAGAKKMRNIIISDFDETITRYDTIGIIAKLPYLINPELKPEWSHFTKTYMDGFRKYKYNGTRSLPLLSSNASLTLSHSNFDCVFKDELEFQKYNRTIELNSVNEISKQQLFKSITLEQMKQFAKEQNREICLLRGGFNQFCSSVIKNFQDDFYILSINWSREFICEIIGNKEVNPDHVLCNDLKVSTEKRPPTYTGEFDCGLLTGSDKIKSLNEILGMTETHNNGNETRCYWYIGDSETDLLSVLHPSINGVLLMDPVENPSKFLRITEQIIGVPSDKITRFQTDNALGWLKFCEKENGMFAYLVKSWDSLKDLIAQTSNSTC</sequence>
<name>A0A6C1E5U3_SACPS</name>
<dbReference type="InterPro" id="IPR023214">
    <property type="entry name" value="HAD_sf"/>
</dbReference>
<dbReference type="SUPFAM" id="SSF56784">
    <property type="entry name" value="HAD-like"/>
    <property type="match status" value="1"/>
</dbReference>
<evidence type="ECO:0000313" key="2">
    <source>
        <dbReference type="Proteomes" id="UP000501346"/>
    </source>
</evidence>
<dbReference type="PANTHER" id="PTHR28181:SF1">
    <property type="entry name" value="COLD TOLERANCE PROTEIN 1"/>
    <property type="match status" value="1"/>
</dbReference>
<dbReference type="InterPro" id="IPR036412">
    <property type="entry name" value="HAD-like_sf"/>
</dbReference>
<dbReference type="Proteomes" id="UP000501346">
    <property type="component" value="Chromosome SeIII-ScIII"/>
</dbReference>
<dbReference type="AlphaFoldDB" id="A0A6C1E5U3"/>
<evidence type="ECO:0000313" key="1">
    <source>
        <dbReference type="EMBL" id="QID83904.1"/>
    </source>
</evidence>
<gene>
    <name evidence="1" type="primary">CTO1</name>
    <name evidence="1" type="ORF">GRS66_006388</name>
</gene>
<dbReference type="EMBL" id="CP049000">
    <property type="protein sequence ID" value="QID83904.1"/>
    <property type="molecule type" value="Genomic_DNA"/>
</dbReference>
<dbReference type="Gene3D" id="3.40.50.1000">
    <property type="entry name" value="HAD superfamily/HAD-like"/>
    <property type="match status" value="1"/>
</dbReference>
<organism evidence="1 2">
    <name type="scientific">Saccharomyces pastorianus</name>
    <name type="common">Lager yeast</name>
    <name type="synonym">Saccharomyces cerevisiae x Saccharomyces eubayanus</name>
    <dbReference type="NCBI Taxonomy" id="27292"/>
    <lineage>
        <taxon>Eukaryota</taxon>
        <taxon>Fungi</taxon>
        <taxon>Dikarya</taxon>
        <taxon>Ascomycota</taxon>
        <taxon>Saccharomycotina</taxon>
        <taxon>Saccharomycetes</taxon>
        <taxon>Saccharomycetales</taxon>
        <taxon>Saccharomycetaceae</taxon>
        <taxon>Saccharomyces</taxon>
    </lineage>
</organism>
<reference evidence="1 2" key="1">
    <citation type="journal article" date="2019" name="BMC Genomics">
        <title>Chromosome level assembly and comparative genome analysis confirm lager-brewing yeasts originated from a single hybridization.</title>
        <authorList>
            <person name="Salazar A.N."/>
            <person name="Gorter de Vries A.R."/>
            <person name="van den Broek M."/>
            <person name="Brouwers N."/>
            <person name="de la Torre Cortes P."/>
            <person name="Kuijpers N.G.A."/>
            <person name="Daran J.G."/>
            <person name="Abeel T."/>
        </authorList>
    </citation>
    <scope>NUCLEOTIDE SEQUENCE [LARGE SCALE GENOMIC DNA]</scope>
    <source>
        <strain evidence="1 2">CBS 1483</strain>
    </source>
</reference>
<dbReference type="PANTHER" id="PTHR28181">
    <property type="entry name" value="UPF0655 PROTEIN YCR015C"/>
    <property type="match status" value="1"/>
</dbReference>